<feature type="binding site" evidence="7">
    <location>
        <position position="131"/>
    </location>
    <ligand>
        <name>FMN</name>
        <dbReference type="ChEBI" id="CHEBI:58210"/>
    </ligand>
</feature>
<feature type="active site" description="Proton acceptor" evidence="6">
    <location>
        <position position="247"/>
    </location>
</feature>
<feature type="binding site" evidence="7">
    <location>
        <position position="168"/>
    </location>
    <ligand>
        <name>glyoxylate</name>
        <dbReference type="ChEBI" id="CHEBI:36655"/>
    </ligand>
</feature>
<dbReference type="EMBL" id="JACHMH010000001">
    <property type="protein sequence ID" value="MBB4680569.1"/>
    <property type="molecule type" value="Genomic_DNA"/>
</dbReference>
<reference evidence="9 10" key="1">
    <citation type="submission" date="2020-08" db="EMBL/GenBank/DDBJ databases">
        <title>Sequencing the genomes of 1000 actinobacteria strains.</title>
        <authorList>
            <person name="Klenk H.-P."/>
        </authorList>
    </citation>
    <scope>NUCLEOTIDE SEQUENCE [LARGE SCALE GENOMIC DNA]</scope>
    <source>
        <strain evidence="9 10">DSM 44230</strain>
    </source>
</reference>
<evidence type="ECO:0000256" key="5">
    <source>
        <dbReference type="ARBA" id="ARBA00024042"/>
    </source>
</evidence>
<evidence type="ECO:0000256" key="7">
    <source>
        <dbReference type="PIRSR" id="PIRSR000138-2"/>
    </source>
</evidence>
<feature type="binding site" evidence="7">
    <location>
        <position position="247"/>
    </location>
    <ligand>
        <name>glyoxylate</name>
        <dbReference type="ChEBI" id="CHEBI:36655"/>
    </ligand>
</feature>
<feature type="domain" description="FMN hydroxy acid dehydrogenase" evidence="8">
    <location>
        <begin position="1"/>
        <end position="352"/>
    </location>
</feature>
<evidence type="ECO:0000313" key="9">
    <source>
        <dbReference type="EMBL" id="MBB4680569.1"/>
    </source>
</evidence>
<dbReference type="PROSITE" id="PS00557">
    <property type="entry name" value="FMN_HYDROXY_ACID_DH_1"/>
    <property type="match status" value="1"/>
</dbReference>
<dbReference type="PANTHER" id="PTHR10578">
    <property type="entry name" value="S -2-HYDROXY-ACID OXIDASE-RELATED"/>
    <property type="match status" value="1"/>
</dbReference>
<dbReference type="InterPro" id="IPR000262">
    <property type="entry name" value="FMN-dep_DH"/>
</dbReference>
<dbReference type="GO" id="GO:0005737">
    <property type="term" value="C:cytoplasm"/>
    <property type="evidence" value="ECO:0007669"/>
    <property type="project" value="UniProtKB-ARBA"/>
</dbReference>
<dbReference type="PROSITE" id="PS51349">
    <property type="entry name" value="FMN_HYDROXY_ACID_DH_2"/>
    <property type="match status" value="1"/>
</dbReference>
<comment type="similarity">
    <text evidence="5">Belongs to the FMN-dependent alpha-hydroxy acid dehydrogenase family.</text>
</comment>
<dbReference type="Proteomes" id="UP000533598">
    <property type="component" value="Unassembled WGS sequence"/>
</dbReference>
<feature type="binding site" evidence="7">
    <location>
        <begin position="301"/>
        <end position="302"/>
    </location>
    <ligand>
        <name>FMN</name>
        <dbReference type="ChEBI" id="CHEBI:58210"/>
    </ligand>
</feature>
<evidence type="ECO:0000256" key="6">
    <source>
        <dbReference type="PIRSR" id="PIRSR000138-1"/>
    </source>
</evidence>
<evidence type="ECO:0000256" key="1">
    <source>
        <dbReference type="ARBA" id="ARBA00001917"/>
    </source>
</evidence>
<dbReference type="InterPro" id="IPR013785">
    <property type="entry name" value="Aldolase_TIM"/>
</dbReference>
<keyword evidence="10" id="KW-1185">Reference proteome</keyword>
<dbReference type="GO" id="GO:0016491">
    <property type="term" value="F:oxidoreductase activity"/>
    <property type="evidence" value="ECO:0007669"/>
    <property type="project" value="UniProtKB-KW"/>
</dbReference>
<evidence type="ECO:0000259" key="8">
    <source>
        <dbReference type="PROSITE" id="PS51349"/>
    </source>
</evidence>
<dbReference type="SUPFAM" id="SSF51395">
    <property type="entry name" value="FMN-linked oxidoreductases"/>
    <property type="match status" value="1"/>
</dbReference>
<dbReference type="Pfam" id="PF01070">
    <property type="entry name" value="FMN_dh"/>
    <property type="match status" value="1"/>
</dbReference>
<dbReference type="EC" id="1.1.3.46" evidence="9"/>
<comment type="caution">
    <text evidence="9">The sequence shown here is derived from an EMBL/GenBank/DDBJ whole genome shotgun (WGS) entry which is preliminary data.</text>
</comment>
<dbReference type="AlphaFoldDB" id="A0A7W7CJF7"/>
<protein>
    <submittedName>
        <fullName evidence="9">4-hydroxymandelate oxidase</fullName>
        <ecNumber evidence="9">1.1.3.46</ecNumber>
    </submittedName>
</protein>
<dbReference type="InterPro" id="IPR008259">
    <property type="entry name" value="FMN_hydac_DH_AS"/>
</dbReference>
<dbReference type="CDD" id="cd02809">
    <property type="entry name" value="alpha_hydroxyacid_oxid_FMN"/>
    <property type="match status" value="1"/>
</dbReference>
<feature type="binding site" evidence="7">
    <location>
        <position position="245"/>
    </location>
    <ligand>
        <name>FMN</name>
        <dbReference type="ChEBI" id="CHEBI:58210"/>
    </ligand>
</feature>
<feature type="binding site" evidence="7">
    <location>
        <position position="105"/>
    </location>
    <ligand>
        <name>FMN</name>
        <dbReference type="ChEBI" id="CHEBI:58210"/>
    </ligand>
</feature>
<evidence type="ECO:0000256" key="3">
    <source>
        <dbReference type="ARBA" id="ARBA00022643"/>
    </source>
</evidence>
<accession>A0A7W7CJF7</accession>
<evidence type="ECO:0000256" key="4">
    <source>
        <dbReference type="ARBA" id="ARBA00023002"/>
    </source>
</evidence>
<proteinExistence type="inferred from homology"/>
<feature type="binding site" evidence="7">
    <location>
        <position position="133"/>
    </location>
    <ligand>
        <name>glyoxylate</name>
        <dbReference type="ChEBI" id="CHEBI:36655"/>
    </ligand>
</feature>
<feature type="binding site" evidence="7">
    <location>
        <begin position="76"/>
        <end position="78"/>
    </location>
    <ligand>
        <name>FMN</name>
        <dbReference type="ChEBI" id="CHEBI:58210"/>
    </ligand>
</feature>
<dbReference type="InterPro" id="IPR012133">
    <property type="entry name" value="Alpha-hydoxy_acid_DH_FMN"/>
</dbReference>
<keyword evidence="4 9" id="KW-0560">Oxidoreductase</keyword>
<feature type="binding site" evidence="7">
    <location>
        <position position="159"/>
    </location>
    <ligand>
        <name>FMN</name>
        <dbReference type="ChEBI" id="CHEBI:58210"/>
    </ligand>
</feature>
<dbReference type="PIRSF" id="PIRSF000138">
    <property type="entry name" value="Al-hdrx_acd_dh"/>
    <property type="match status" value="1"/>
</dbReference>
<dbReference type="InterPro" id="IPR037396">
    <property type="entry name" value="FMN_HAD"/>
</dbReference>
<dbReference type="PANTHER" id="PTHR10578:SF107">
    <property type="entry name" value="2-HYDROXYACID OXIDASE 1"/>
    <property type="match status" value="1"/>
</dbReference>
<dbReference type="RefSeq" id="WP_185006483.1">
    <property type="nucleotide sequence ID" value="NZ_BAAAUI010000005.1"/>
</dbReference>
<feature type="binding site" evidence="7">
    <location>
        <position position="223"/>
    </location>
    <ligand>
        <name>FMN</name>
        <dbReference type="ChEBI" id="CHEBI:58210"/>
    </ligand>
</feature>
<keyword evidence="3 7" id="KW-0288">FMN</keyword>
<comment type="cofactor">
    <cofactor evidence="1">
        <name>FMN</name>
        <dbReference type="ChEBI" id="CHEBI:58210"/>
    </cofactor>
</comment>
<dbReference type="FunFam" id="3.20.20.70:FF:000056">
    <property type="entry name" value="hydroxyacid oxidase 2"/>
    <property type="match status" value="1"/>
</dbReference>
<name>A0A7W7CJF7_9PSEU</name>
<sequence length="354" mass="37049">MIDSLAGLHERARQRLDPVHYDFFAGGAGAEVALAENERAFGRLALRPRVLRGNDIRDLRTTLPGARAAVPIFVSPTAFHRLAHPDGELATARATAAAGAVLISSMAATVAIGEVAAAARAVDPAAAVWFQLYLQRDPAVTEHLVRHAEAAGCSALVITVDSPVFGHRERDQHNGFHDLPAGLTTANMQDLPGGPREIDMSAAFTWAHLARLRALTRLPLLLKGILHPADARLAVEAGLDGIIVSNHGGRQLDAAPAGIEALPPIVSTVDGEIPVLLDGGVRRGSDAVIALALGATAIGLGRPVLWGLAAAGESGVRQVLELIRAELDHVLTLCGASRPAELTPDLVVPRGCRC</sequence>
<organism evidence="9 10">
    <name type="scientific">Crossiella cryophila</name>
    <dbReference type="NCBI Taxonomy" id="43355"/>
    <lineage>
        <taxon>Bacteria</taxon>
        <taxon>Bacillati</taxon>
        <taxon>Actinomycetota</taxon>
        <taxon>Actinomycetes</taxon>
        <taxon>Pseudonocardiales</taxon>
        <taxon>Pseudonocardiaceae</taxon>
        <taxon>Crossiella</taxon>
    </lineage>
</organism>
<evidence type="ECO:0000313" key="10">
    <source>
        <dbReference type="Proteomes" id="UP000533598"/>
    </source>
</evidence>
<keyword evidence="2 7" id="KW-0285">Flavoprotein</keyword>
<feature type="binding site" evidence="7">
    <location>
        <begin position="278"/>
        <end position="282"/>
    </location>
    <ligand>
        <name>FMN</name>
        <dbReference type="ChEBI" id="CHEBI:58210"/>
    </ligand>
</feature>
<feature type="binding site" evidence="7">
    <location>
        <position position="250"/>
    </location>
    <ligand>
        <name>glyoxylate</name>
        <dbReference type="ChEBI" id="CHEBI:36655"/>
    </ligand>
</feature>
<gene>
    <name evidence="9" type="ORF">HNR67_006687</name>
</gene>
<dbReference type="GO" id="GO:0010181">
    <property type="term" value="F:FMN binding"/>
    <property type="evidence" value="ECO:0007669"/>
    <property type="project" value="InterPro"/>
</dbReference>
<evidence type="ECO:0000256" key="2">
    <source>
        <dbReference type="ARBA" id="ARBA00022630"/>
    </source>
</evidence>
<dbReference type="Gene3D" id="3.20.20.70">
    <property type="entry name" value="Aldolase class I"/>
    <property type="match status" value="1"/>
</dbReference>